<name>A0A4P7AGT8_9MOLU</name>
<dbReference type="Proteomes" id="UP000294309">
    <property type="component" value="Chromosome"/>
</dbReference>
<dbReference type="KEGG" id="sgq:SGLAD_v1c01630"/>
<dbReference type="EMBL" id="CP038013">
    <property type="protein sequence ID" value="QBQ07362.1"/>
    <property type="molecule type" value="Genomic_DNA"/>
</dbReference>
<organism evidence="1 2">
    <name type="scientific">Spiroplasma gladiatoris</name>
    <dbReference type="NCBI Taxonomy" id="2143"/>
    <lineage>
        <taxon>Bacteria</taxon>
        <taxon>Bacillati</taxon>
        <taxon>Mycoplasmatota</taxon>
        <taxon>Mollicutes</taxon>
        <taxon>Entomoplasmatales</taxon>
        <taxon>Spiroplasmataceae</taxon>
        <taxon>Spiroplasma</taxon>
    </lineage>
</organism>
<protein>
    <submittedName>
        <fullName evidence="1">IS3 family transposase</fullName>
    </submittedName>
</protein>
<dbReference type="AlphaFoldDB" id="A0A4P7AGT8"/>
<keyword evidence="2" id="KW-1185">Reference proteome</keyword>
<evidence type="ECO:0000313" key="2">
    <source>
        <dbReference type="Proteomes" id="UP000294309"/>
    </source>
</evidence>
<evidence type="ECO:0000313" key="1">
    <source>
        <dbReference type="EMBL" id="QBQ07362.1"/>
    </source>
</evidence>
<reference evidence="1 2" key="1">
    <citation type="submission" date="2019-03" db="EMBL/GenBank/DDBJ databases">
        <title>Complete genome sequence of Spiroplasma gladiatoris TG-1 (DSM 22552).</title>
        <authorList>
            <person name="Lin Y.-C."/>
            <person name="Chou L."/>
            <person name="Kuo C.-H."/>
        </authorList>
    </citation>
    <scope>NUCLEOTIDE SEQUENCE [LARGE SCALE GENOMIC DNA]</scope>
    <source>
        <strain evidence="1 2">TG-1</strain>
    </source>
</reference>
<gene>
    <name evidence="1" type="ORF">SGLAD_v1c01630</name>
</gene>
<accession>A0A4P7AGT8</accession>
<sequence length="77" mass="9268">MITLLLNKYFNQNLKPWVVYRYMKFNNLKAVWKKECQNMTNLALRYENLLNRNFNSDCLNQKWVTDVTYIKIASGNA</sequence>
<proteinExistence type="predicted"/>